<comment type="similarity">
    <text evidence="1">Belongs to the methyltransferase superfamily.</text>
</comment>
<feature type="domain" description="Methyltransferase type 11" evidence="4">
    <location>
        <begin position="61"/>
        <end position="150"/>
    </location>
</feature>
<dbReference type="EMBL" id="JADXDR010000108">
    <property type="protein sequence ID" value="KAI7839077.1"/>
    <property type="molecule type" value="Genomic_DNA"/>
</dbReference>
<evidence type="ECO:0000256" key="1">
    <source>
        <dbReference type="ARBA" id="ARBA00008361"/>
    </source>
</evidence>
<dbReference type="GO" id="GO:0032259">
    <property type="term" value="P:methylation"/>
    <property type="evidence" value="ECO:0007669"/>
    <property type="project" value="UniProtKB-KW"/>
</dbReference>
<dbReference type="CDD" id="cd02440">
    <property type="entry name" value="AdoMet_MTases"/>
    <property type="match status" value="1"/>
</dbReference>
<dbReference type="Gene3D" id="3.40.50.150">
    <property type="entry name" value="Vaccinia Virus protein VP39"/>
    <property type="match status" value="1"/>
</dbReference>
<dbReference type="Proteomes" id="UP001205105">
    <property type="component" value="Unassembled WGS sequence"/>
</dbReference>
<sequence length="303" mass="32384">MASAGAEAGEAAAAARPHGALGAELFSQQATLYAAYRPDYPEGLYDAILRFAALPHLGTALDVATGTGQVAAALAARFERVLACDSTQAQLDNAVQRPNLRYFLAPAERLDGVPAGTVDLLTAAQSLHWFDGPAFFAEARRVLQPGGTLAVWGYGMPRFASVPGRAPHPPAALAALQHALQELHTGVLGGYWDPQRWHVLNHYRGLEPGPEHFGLVQRAELSMHKDLSIDALLGYISSWSSLAAYRRRHPQAPDPLLAFKQQLLAVLQLGTDGTAAGSSAEPVVRLEWPVFLILAKQPVLLAA</sequence>
<gene>
    <name evidence="5" type="ORF">COHA_007219</name>
</gene>
<dbReference type="AlphaFoldDB" id="A0AAD5H4I4"/>
<dbReference type="PANTHER" id="PTHR44942">
    <property type="entry name" value="METHYLTRANSF_11 DOMAIN-CONTAINING PROTEIN"/>
    <property type="match status" value="1"/>
</dbReference>
<accession>A0AAD5H4I4</accession>
<dbReference type="PANTHER" id="PTHR44942:SF4">
    <property type="entry name" value="METHYLTRANSFERASE TYPE 11 DOMAIN-CONTAINING PROTEIN"/>
    <property type="match status" value="1"/>
</dbReference>
<organism evidence="5 6">
    <name type="scientific">Chlorella ohadii</name>
    <dbReference type="NCBI Taxonomy" id="2649997"/>
    <lineage>
        <taxon>Eukaryota</taxon>
        <taxon>Viridiplantae</taxon>
        <taxon>Chlorophyta</taxon>
        <taxon>core chlorophytes</taxon>
        <taxon>Trebouxiophyceae</taxon>
        <taxon>Chlorellales</taxon>
        <taxon>Chlorellaceae</taxon>
        <taxon>Chlorella clade</taxon>
        <taxon>Chlorella</taxon>
    </lineage>
</organism>
<dbReference type="Pfam" id="PF08241">
    <property type="entry name" value="Methyltransf_11"/>
    <property type="match status" value="1"/>
</dbReference>
<proteinExistence type="inferred from homology"/>
<keyword evidence="3" id="KW-0808">Transferase</keyword>
<evidence type="ECO:0000259" key="4">
    <source>
        <dbReference type="Pfam" id="PF08241"/>
    </source>
</evidence>
<dbReference type="InterPro" id="IPR013216">
    <property type="entry name" value="Methyltransf_11"/>
</dbReference>
<keyword evidence="2" id="KW-0489">Methyltransferase</keyword>
<comment type="caution">
    <text evidence="5">The sequence shown here is derived from an EMBL/GenBank/DDBJ whole genome shotgun (WGS) entry which is preliminary data.</text>
</comment>
<dbReference type="SUPFAM" id="SSF53335">
    <property type="entry name" value="S-adenosyl-L-methionine-dependent methyltransferases"/>
    <property type="match status" value="1"/>
</dbReference>
<dbReference type="InterPro" id="IPR051052">
    <property type="entry name" value="Diverse_substrate_MTase"/>
</dbReference>
<evidence type="ECO:0000313" key="5">
    <source>
        <dbReference type="EMBL" id="KAI7839077.1"/>
    </source>
</evidence>
<keyword evidence="6" id="KW-1185">Reference proteome</keyword>
<protein>
    <recommendedName>
        <fullName evidence="4">Methyltransferase type 11 domain-containing protein</fullName>
    </recommendedName>
</protein>
<evidence type="ECO:0000256" key="2">
    <source>
        <dbReference type="ARBA" id="ARBA00022603"/>
    </source>
</evidence>
<reference evidence="5" key="1">
    <citation type="submission" date="2020-11" db="EMBL/GenBank/DDBJ databases">
        <title>Chlorella ohadii genome sequencing and assembly.</title>
        <authorList>
            <person name="Murik O."/>
            <person name="Treves H."/>
            <person name="Kedem I."/>
            <person name="Shotland Y."/>
            <person name="Kaplan A."/>
        </authorList>
    </citation>
    <scope>NUCLEOTIDE SEQUENCE</scope>
    <source>
        <strain evidence="5">1</strain>
    </source>
</reference>
<evidence type="ECO:0000256" key="3">
    <source>
        <dbReference type="ARBA" id="ARBA00022679"/>
    </source>
</evidence>
<name>A0AAD5H4I4_9CHLO</name>
<dbReference type="InterPro" id="IPR029063">
    <property type="entry name" value="SAM-dependent_MTases_sf"/>
</dbReference>
<evidence type="ECO:0000313" key="6">
    <source>
        <dbReference type="Proteomes" id="UP001205105"/>
    </source>
</evidence>
<dbReference type="GO" id="GO:0008757">
    <property type="term" value="F:S-adenosylmethionine-dependent methyltransferase activity"/>
    <property type="evidence" value="ECO:0007669"/>
    <property type="project" value="InterPro"/>
</dbReference>